<keyword evidence="2" id="KW-0472">Membrane</keyword>
<organism evidence="3">
    <name type="scientific">Tanacetum cinerariifolium</name>
    <name type="common">Dalmatian daisy</name>
    <name type="synonym">Chrysanthemum cinerariifolium</name>
    <dbReference type="NCBI Taxonomy" id="118510"/>
    <lineage>
        <taxon>Eukaryota</taxon>
        <taxon>Viridiplantae</taxon>
        <taxon>Streptophyta</taxon>
        <taxon>Embryophyta</taxon>
        <taxon>Tracheophyta</taxon>
        <taxon>Spermatophyta</taxon>
        <taxon>Magnoliopsida</taxon>
        <taxon>eudicotyledons</taxon>
        <taxon>Gunneridae</taxon>
        <taxon>Pentapetalae</taxon>
        <taxon>asterids</taxon>
        <taxon>campanulids</taxon>
        <taxon>Asterales</taxon>
        <taxon>Asteraceae</taxon>
        <taxon>Asteroideae</taxon>
        <taxon>Anthemideae</taxon>
        <taxon>Anthemidinae</taxon>
        <taxon>Tanacetum</taxon>
    </lineage>
</organism>
<dbReference type="EMBL" id="BKCJ011224514">
    <property type="protein sequence ID" value="GFD06385.1"/>
    <property type="molecule type" value="Genomic_DNA"/>
</dbReference>
<protein>
    <submittedName>
        <fullName evidence="3">Uncharacterized protein</fullName>
    </submittedName>
</protein>
<accession>A0A699T7B5</accession>
<feature type="region of interest" description="Disordered" evidence="1">
    <location>
        <begin position="72"/>
        <end position="113"/>
    </location>
</feature>
<dbReference type="AlphaFoldDB" id="A0A699T7B5"/>
<evidence type="ECO:0000256" key="1">
    <source>
        <dbReference type="SAM" id="MobiDB-lite"/>
    </source>
</evidence>
<comment type="caution">
    <text evidence="3">The sequence shown here is derived from an EMBL/GenBank/DDBJ whole genome shotgun (WGS) entry which is preliminary data.</text>
</comment>
<evidence type="ECO:0000256" key="2">
    <source>
        <dbReference type="SAM" id="Phobius"/>
    </source>
</evidence>
<gene>
    <name evidence="3" type="ORF">Tci_878354</name>
</gene>
<reference evidence="3" key="1">
    <citation type="journal article" date="2019" name="Sci. Rep.">
        <title>Draft genome of Tanacetum cinerariifolium, the natural source of mosquito coil.</title>
        <authorList>
            <person name="Yamashiro T."/>
            <person name="Shiraishi A."/>
            <person name="Satake H."/>
            <person name="Nakayama K."/>
        </authorList>
    </citation>
    <scope>NUCLEOTIDE SEQUENCE</scope>
</reference>
<feature type="transmembrane region" description="Helical" evidence="2">
    <location>
        <begin position="151"/>
        <end position="167"/>
    </location>
</feature>
<keyword evidence="2" id="KW-1133">Transmembrane helix</keyword>
<evidence type="ECO:0000313" key="3">
    <source>
        <dbReference type="EMBL" id="GFD06385.1"/>
    </source>
</evidence>
<sequence length="172" mass="19611">TGPLGVIVYGYDGLPIQPVALPYPDYVPGPEHPPYPDYVPGLEHPPSPIKIPYVPEPEYPEYLAPFYDEAPLEDQPLPADASPIAAFPDYVADSDPEEDPEEDPEDDQVDYPADGGVVMMSPLMMMMILTMRNQKKSPLRRMTRRRRSTQLWPTLLLCLLWILFSQLERHRH</sequence>
<keyword evidence="2" id="KW-0812">Transmembrane</keyword>
<proteinExistence type="predicted"/>
<feature type="non-terminal residue" evidence="3">
    <location>
        <position position="1"/>
    </location>
</feature>
<name>A0A699T7B5_TANCI</name>
<feature type="compositionally biased region" description="Acidic residues" evidence="1">
    <location>
        <begin position="92"/>
        <end position="109"/>
    </location>
</feature>